<gene>
    <name evidence="9" type="ORF">FC56_GL001379</name>
</gene>
<comment type="caution">
    <text evidence="9">The sequence shown here is derived from an EMBL/GenBank/DDBJ whole genome shotgun (WGS) entry which is preliminary data.</text>
</comment>
<dbReference type="GO" id="GO:0005886">
    <property type="term" value="C:plasma membrane"/>
    <property type="evidence" value="ECO:0007669"/>
    <property type="project" value="UniProtKB-SubCell"/>
</dbReference>
<name>A0A0R2CRU2_9LACO</name>
<keyword evidence="10" id="KW-1185">Reference proteome</keyword>
<evidence type="ECO:0000256" key="2">
    <source>
        <dbReference type="ARBA" id="ARBA00004401"/>
    </source>
</evidence>
<dbReference type="SUPFAM" id="SSF51306">
    <property type="entry name" value="LexA/Signal peptidase"/>
    <property type="match status" value="1"/>
</dbReference>
<dbReference type="PRINTS" id="PR00727">
    <property type="entry name" value="LEADERPTASE"/>
</dbReference>
<comment type="catalytic activity">
    <reaction evidence="1 7">
        <text>Cleavage of hydrophobic, N-terminal signal or leader sequences from secreted and periplasmic proteins.</text>
        <dbReference type="EC" id="3.4.21.89"/>
    </reaction>
</comment>
<reference evidence="9 10" key="1">
    <citation type="journal article" date="2015" name="Genome Announc.">
        <title>Expanding the biotechnology potential of lactobacilli through comparative genomics of 213 strains and associated genera.</title>
        <authorList>
            <person name="Sun Z."/>
            <person name="Harris H.M."/>
            <person name="McCann A."/>
            <person name="Guo C."/>
            <person name="Argimon S."/>
            <person name="Zhang W."/>
            <person name="Yang X."/>
            <person name="Jeffery I.B."/>
            <person name="Cooney J.C."/>
            <person name="Kagawa T.F."/>
            <person name="Liu W."/>
            <person name="Song Y."/>
            <person name="Salvetti E."/>
            <person name="Wrobel A."/>
            <person name="Rasinkangas P."/>
            <person name="Parkhill J."/>
            <person name="Rea M.C."/>
            <person name="O'Sullivan O."/>
            <person name="Ritari J."/>
            <person name="Douillard F.P."/>
            <person name="Paul Ross R."/>
            <person name="Yang R."/>
            <person name="Briner A.E."/>
            <person name="Felis G.E."/>
            <person name="de Vos W.M."/>
            <person name="Barrangou R."/>
            <person name="Klaenhammer T.R."/>
            <person name="Caufield P.W."/>
            <person name="Cui Y."/>
            <person name="Zhang H."/>
            <person name="O'Toole P.W."/>
        </authorList>
    </citation>
    <scope>NUCLEOTIDE SEQUENCE [LARGE SCALE GENOMIC DNA]</scope>
    <source>
        <strain evidence="9 10">DSM 24302</strain>
    </source>
</reference>
<evidence type="ECO:0000256" key="5">
    <source>
        <dbReference type="ARBA" id="ARBA00022801"/>
    </source>
</evidence>
<comment type="similarity">
    <text evidence="3 7">Belongs to the peptidase S26 family.</text>
</comment>
<dbReference type="STRING" id="1423802.FC56_GL001379"/>
<organism evidence="9 10">
    <name type="scientific">Lentilactobacillus senioris DSM 24302 = JCM 17472</name>
    <dbReference type="NCBI Taxonomy" id="1423802"/>
    <lineage>
        <taxon>Bacteria</taxon>
        <taxon>Bacillati</taxon>
        <taxon>Bacillota</taxon>
        <taxon>Bacilli</taxon>
        <taxon>Lactobacillales</taxon>
        <taxon>Lactobacillaceae</taxon>
        <taxon>Lentilactobacillus</taxon>
    </lineage>
</organism>
<dbReference type="Gene3D" id="2.10.109.10">
    <property type="entry name" value="Umud Fragment, subunit A"/>
    <property type="match status" value="1"/>
</dbReference>
<keyword evidence="7" id="KW-0645">Protease</keyword>
<evidence type="ECO:0000256" key="3">
    <source>
        <dbReference type="ARBA" id="ARBA00009370"/>
    </source>
</evidence>
<feature type="active site" evidence="6">
    <location>
        <position position="81"/>
    </location>
</feature>
<evidence type="ECO:0000313" key="9">
    <source>
        <dbReference type="EMBL" id="KRM94424.1"/>
    </source>
</evidence>
<dbReference type="PROSITE" id="PS00761">
    <property type="entry name" value="SPASE_I_3"/>
    <property type="match status" value="1"/>
</dbReference>
<evidence type="ECO:0000256" key="7">
    <source>
        <dbReference type="RuleBase" id="RU362042"/>
    </source>
</evidence>
<comment type="subcellular location">
    <subcellularLocation>
        <location evidence="2">Cell membrane</location>
        <topology evidence="2">Single-pass type II membrane protein</topology>
    </subcellularLocation>
    <subcellularLocation>
        <location evidence="7">Membrane</location>
        <topology evidence="7">Single-pass type II membrane protein</topology>
    </subcellularLocation>
</comment>
<evidence type="ECO:0000256" key="1">
    <source>
        <dbReference type="ARBA" id="ARBA00000677"/>
    </source>
</evidence>
<dbReference type="PATRIC" id="fig|1423802.4.peg.1398"/>
<dbReference type="InterPro" id="IPR000223">
    <property type="entry name" value="Pept_S26A_signal_pept_1"/>
</dbReference>
<sequence>MKLKKIISWLLPIALGIILAIGIQTYLVSFVRVDGSSMQPNLTNNERVFLLRKQPIKRFSVVIFDAYQVAPGATKGSNFIKRVIAVPGDRIKYTKQGNLYINGKLVPQKFISKTQRTTETLANVAPNGFDLKTLSQQWRGYHGQRITTVPKNQYFVMGDNRTVSYDSRSWGLVPKAKIKGVAYAPGWTDHRKQINEAKN</sequence>
<dbReference type="GO" id="GO:0009003">
    <property type="term" value="F:signal peptidase activity"/>
    <property type="evidence" value="ECO:0007669"/>
    <property type="project" value="UniProtKB-EC"/>
</dbReference>
<dbReference type="InterPro" id="IPR036286">
    <property type="entry name" value="LexA/Signal_pep-like_sf"/>
</dbReference>
<dbReference type="InterPro" id="IPR019757">
    <property type="entry name" value="Pept_S26A_signal_pept_1_Lys-AS"/>
</dbReference>
<feature type="transmembrane region" description="Helical" evidence="7">
    <location>
        <begin position="6"/>
        <end position="28"/>
    </location>
</feature>
<dbReference type="CDD" id="cd06530">
    <property type="entry name" value="S26_SPase_I"/>
    <property type="match status" value="1"/>
</dbReference>
<evidence type="ECO:0000256" key="6">
    <source>
        <dbReference type="PIRSR" id="PIRSR600223-1"/>
    </source>
</evidence>
<feature type="domain" description="Peptidase S26" evidence="8">
    <location>
        <begin position="7"/>
        <end position="187"/>
    </location>
</feature>
<accession>A0A0R2CRU2</accession>
<keyword evidence="7" id="KW-0812">Transmembrane</keyword>
<dbReference type="NCBIfam" id="TIGR02227">
    <property type="entry name" value="sigpep_I_bact"/>
    <property type="match status" value="1"/>
</dbReference>
<dbReference type="PROSITE" id="PS00760">
    <property type="entry name" value="SPASE_I_2"/>
    <property type="match status" value="1"/>
</dbReference>
<dbReference type="InterPro" id="IPR019758">
    <property type="entry name" value="Pept_S26A_signal_pept_1_CS"/>
</dbReference>
<dbReference type="GO" id="GO:0006465">
    <property type="term" value="P:signal peptide processing"/>
    <property type="evidence" value="ECO:0007669"/>
    <property type="project" value="InterPro"/>
</dbReference>
<keyword evidence="5 7" id="KW-0378">Hydrolase</keyword>
<protein>
    <recommendedName>
        <fullName evidence="4 7">Signal peptidase I</fullName>
        <ecNumber evidence="4 7">3.4.21.89</ecNumber>
    </recommendedName>
</protein>
<proteinExistence type="inferred from homology"/>
<dbReference type="PANTHER" id="PTHR43390">
    <property type="entry name" value="SIGNAL PEPTIDASE I"/>
    <property type="match status" value="1"/>
</dbReference>
<dbReference type="Proteomes" id="UP000051256">
    <property type="component" value="Unassembled WGS sequence"/>
</dbReference>
<evidence type="ECO:0000256" key="4">
    <source>
        <dbReference type="ARBA" id="ARBA00013208"/>
    </source>
</evidence>
<dbReference type="RefSeq" id="WP_056977628.1">
    <property type="nucleotide sequence ID" value="NZ_AYZR01000004.1"/>
</dbReference>
<dbReference type="InterPro" id="IPR019533">
    <property type="entry name" value="Peptidase_S26"/>
</dbReference>
<dbReference type="GO" id="GO:0004252">
    <property type="term" value="F:serine-type endopeptidase activity"/>
    <property type="evidence" value="ECO:0007669"/>
    <property type="project" value="InterPro"/>
</dbReference>
<evidence type="ECO:0000259" key="8">
    <source>
        <dbReference type="Pfam" id="PF10502"/>
    </source>
</evidence>
<dbReference type="EMBL" id="AYZR01000004">
    <property type="protein sequence ID" value="KRM94424.1"/>
    <property type="molecule type" value="Genomic_DNA"/>
</dbReference>
<dbReference type="AlphaFoldDB" id="A0A0R2CRU2"/>
<dbReference type="PANTHER" id="PTHR43390:SF1">
    <property type="entry name" value="CHLOROPLAST PROCESSING PEPTIDASE"/>
    <property type="match status" value="1"/>
</dbReference>
<keyword evidence="7" id="KW-1133">Transmembrane helix</keyword>
<dbReference type="Pfam" id="PF10502">
    <property type="entry name" value="Peptidase_S26"/>
    <property type="match status" value="1"/>
</dbReference>
<feature type="active site" evidence="6">
    <location>
        <position position="37"/>
    </location>
</feature>
<dbReference type="EC" id="3.4.21.89" evidence="4 7"/>
<evidence type="ECO:0000313" key="10">
    <source>
        <dbReference type="Proteomes" id="UP000051256"/>
    </source>
</evidence>
<keyword evidence="7" id="KW-0472">Membrane</keyword>